<dbReference type="InterPro" id="IPR007860">
    <property type="entry name" value="DNA_mmatch_repair_MutS_con_dom"/>
</dbReference>
<evidence type="ECO:0000256" key="3">
    <source>
        <dbReference type="ARBA" id="ARBA00022763"/>
    </source>
</evidence>
<dbReference type="SMART" id="SM00534">
    <property type="entry name" value="MUTSac"/>
    <property type="match status" value="1"/>
</dbReference>
<feature type="domain" description="DNA mismatch repair protein MutS core" evidence="7">
    <location>
        <begin position="322"/>
        <end position="663"/>
    </location>
</feature>
<dbReference type="Gene3D" id="3.30.420.110">
    <property type="entry name" value="MutS, connector domain"/>
    <property type="match status" value="1"/>
</dbReference>
<dbReference type="InterPro" id="IPR036187">
    <property type="entry name" value="DNA_mismatch_repair_MutS_sf"/>
</dbReference>
<evidence type="ECO:0008006" key="10">
    <source>
        <dbReference type="Google" id="ProtNLM"/>
    </source>
</evidence>
<keyword evidence="2" id="KW-0547">Nucleotide-binding</keyword>
<dbReference type="GO" id="GO:0005634">
    <property type="term" value="C:nucleus"/>
    <property type="evidence" value="ECO:0007669"/>
    <property type="project" value="TreeGrafter"/>
</dbReference>
<dbReference type="AlphaFoldDB" id="A0A6C0LU31"/>
<sequence length="966" mass="112548">MSVTEEYLEYTKKHLNDYGEKSIVLMKVGAFYEMYGLKNASNMVIGSKVEIICKMCDLQLSERSNMFHNTMPVLIAGFRDYCLEKYVEKITSEDYTCFVYDQYEIEKKFYRKLANIYSRGTYFNTNETELQNVTMCVWYEKVSNNTIVFGISHINILTGQTHICEYEERLLYSPTTFDNLERYLSIYNPSEIIMITNLSREENERFTHMLHIQTQNQRTIFIDDDSSNFSRQAKNCSKQTYIREIVTDIFHPNDYNVFMMKYSHYTMALQSFAFLCNWVKQHNEYLLHKIGEPIIETGCDTLYLANHSLKQLNIIHDTKMGGKQSSLSTMLNNCVTPMGKREFVERLVHPTYNVDVLNYEYENIDNVLQNYTLVDYLRGEMRSMYDMERLQRQLFLGKLLPKNIACMYNDIQSTLKIHKHVSEQHCYLDDYLSKFIDVSEYCESIIQFISSSMNVETLKTSDAITDTLFVKGYDSKLDDIVCETNINYGLLLEYQRVIQNIFIKIEKKDVNYIKVHSTDKMPPSLTCTQKRSIVLKNYLDTHPVEFTYNGSKISLKSGFTFPKSTAGSVMIHHTDIQSCCERYYYKKQEMLKYIEIVFRRFCDEIKAFHEPYMKITTFAVTMDVLQNKAYMAHKYNYCRPLAKSGSRSSVDAHGVRHAIIEHINQDETYVKNDIVLNEQRNGMLLFGTNAVGKTSFMKALGICIIMAQSGLFVPCDKFDFVPYTQMFTRILNNDNMFKGLSTFAVEMSELRVILQSADERSIVLGDELCSGTEYESATSIFVTGIQWLHKQDVSFIFATHLHNIAEYEEITSIESVTCNHMSVIYDTQNDCLIYDRLLKDGSGSSMYGLEVCKSLHLPLEFLENAHMLRNKYLDIVPDVLSKETSRYNSKKIRNQCEICKTNKATEVHHLLPQHSADSRNFIGHVHKNHMANLASICEPCHQKIHHENYEMRRTKTTNGYIFTLIK</sequence>
<dbReference type="InterPro" id="IPR027417">
    <property type="entry name" value="P-loop_NTPase"/>
</dbReference>
<dbReference type="InterPro" id="IPR000432">
    <property type="entry name" value="DNA_mismatch_repair_MutS_C"/>
</dbReference>
<evidence type="ECO:0000256" key="4">
    <source>
        <dbReference type="ARBA" id="ARBA00022840"/>
    </source>
</evidence>
<evidence type="ECO:0000256" key="1">
    <source>
        <dbReference type="ARBA" id="ARBA00006271"/>
    </source>
</evidence>
<dbReference type="Gene3D" id="1.10.1420.10">
    <property type="match status" value="1"/>
</dbReference>
<dbReference type="SUPFAM" id="SSF53150">
    <property type="entry name" value="DNA repair protein MutS, domain II"/>
    <property type="match status" value="1"/>
</dbReference>
<dbReference type="PANTHER" id="PTHR11361:SF34">
    <property type="entry name" value="DNA MISMATCH REPAIR PROTEIN MSH1, MITOCHONDRIAL"/>
    <property type="match status" value="1"/>
</dbReference>
<dbReference type="EMBL" id="MN740569">
    <property type="protein sequence ID" value="QHU34356.1"/>
    <property type="molecule type" value="Genomic_DNA"/>
</dbReference>
<dbReference type="InterPro" id="IPR045076">
    <property type="entry name" value="MutS"/>
</dbReference>
<dbReference type="GO" id="GO:0140664">
    <property type="term" value="F:ATP-dependent DNA damage sensor activity"/>
    <property type="evidence" value="ECO:0007669"/>
    <property type="project" value="InterPro"/>
</dbReference>
<evidence type="ECO:0000256" key="6">
    <source>
        <dbReference type="ARBA" id="ARBA00023204"/>
    </source>
</evidence>
<dbReference type="InterPro" id="IPR007696">
    <property type="entry name" value="DNA_mismatch_repair_MutS_core"/>
</dbReference>
<protein>
    <recommendedName>
        <fullName evidence="10">DNA mismatch repair proteins mutS family domain-containing protein</fullName>
    </recommendedName>
</protein>
<dbReference type="Gene3D" id="3.40.1170.10">
    <property type="entry name" value="DNA repair protein MutS, domain I"/>
    <property type="match status" value="1"/>
</dbReference>
<keyword evidence="4" id="KW-0067">ATP-binding</keyword>
<dbReference type="Gene3D" id="3.40.50.300">
    <property type="entry name" value="P-loop containing nucleotide triphosphate hydrolases"/>
    <property type="match status" value="1"/>
</dbReference>
<evidence type="ECO:0000256" key="2">
    <source>
        <dbReference type="ARBA" id="ARBA00022741"/>
    </source>
</evidence>
<keyword evidence="6" id="KW-0234">DNA repair</keyword>
<dbReference type="PIRSF" id="PIRSF037677">
    <property type="entry name" value="DNA_mis_repair_Msh6"/>
    <property type="match status" value="1"/>
</dbReference>
<evidence type="ECO:0000259" key="8">
    <source>
        <dbReference type="SMART" id="SM00534"/>
    </source>
</evidence>
<dbReference type="Pfam" id="PF05192">
    <property type="entry name" value="MutS_III"/>
    <property type="match status" value="1"/>
</dbReference>
<dbReference type="SUPFAM" id="SSF52540">
    <property type="entry name" value="P-loop containing nucleoside triphosphate hydrolases"/>
    <property type="match status" value="1"/>
</dbReference>
<reference evidence="9" key="1">
    <citation type="journal article" date="2020" name="Nature">
        <title>Giant virus diversity and host interactions through global metagenomics.</title>
        <authorList>
            <person name="Schulz F."/>
            <person name="Roux S."/>
            <person name="Paez-Espino D."/>
            <person name="Jungbluth S."/>
            <person name="Walsh D.A."/>
            <person name="Denef V.J."/>
            <person name="McMahon K.D."/>
            <person name="Konstantinidis K.T."/>
            <person name="Eloe-Fadrosh E.A."/>
            <person name="Kyrpides N.C."/>
            <person name="Woyke T."/>
        </authorList>
    </citation>
    <scope>NUCLEOTIDE SEQUENCE</scope>
    <source>
        <strain evidence="9">GVMAG-S-1016713-123</strain>
    </source>
</reference>
<dbReference type="SUPFAM" id="SSF55271">
    <property type="entry name" value="DNA repair protein MutS, domain I"/>
    <property type="match status" value="1"/>
</dbReference>
<dbReference type="InterPro" id="IPR007695">
    <property type="entry name" value="DNA_mismatch_repair_MutS-lik_N"/>
</dbReference>
<dbReference type="SMART" id="SM00533">
    <property type="entry name" value="MUTSd"/>
    <property type="match status" value="1"/>
</dbReference>
<dbReference type="InterPro" id="IPR016151">
    <property type="entry name" value="DNA_mismatch_repair_MutS_N"/>
</dbReference>
<dbReference type="GO" id="GO:0005524">
    <property type="term" value="F:ATP binding"/>
    <property type="evidence" value="ECO:0007669"/>
    <property type="project" value="UniProtKB-KW"/>
</dbReference>
<evidence type="ECO:0000259" key="7">
    <source>
        <dbReference type="SMART" id="SM00533"/>
    </source>
</evidence>
<dbReference type="InterPro" id="IPR017261">
    <property type="entry name" value="DNA_mismatch_repair_MutS/MSH"/>
</dbReference>
<dbReference type="Pfam" id="PF00488">
    <property type="entry name" value="MutS_V"/>
    <property type="match status" value="1"/>
</dbReference>
<comment type="similarity">
    <text evidence="1">Belongs to the DNA mismatch repair MutS family.</text>
</comment>
<keyword evidence="3" id="KW-0227">DNA damage</keyword>
<dbReference type="InterPro" id="IPR036678">
    <property type="entry name" value="MutS_con_dom_sf"/>
</dbReference>
<dbReference type="PANTHER" id="PTHR11361">
    <property type="entry name" value="DNA MISMATCH REPAIR PROTEIN MUTS FAMILY MEMBER"/>
    <property type="match status" value="1"/>
</dbReference>
<dbReference type="SUPFAM" id="SSF48334">
    <property type="entry name" value="DNA repair protein MutS, domain III"/>
    <property type="match status" value="1"/>
</dbReference>
<dbReference type="CDD" id="cd00085">
    <property type="entry name" value="HNHc"/>
    <property type="match status" value="1"/>
</dbReference>
<feature type="domain" description="DNA mismatch repair proteins mutS family" evidence="8">
    <location>
        <begin position="680"/>
        <end position="870"/>
    </location>
</feature>
<dbReference type="Pfam" id="PF05188">
    <property type="entry name" value="MutS_II"/>
    <property type="match status" value="1"/>
</dbReference>
<dbReference type="GO" id="GO:0030983">
    <property type="term" value="F:mismatched DNA binding"/>
    <property type="evidence" value="ECO:0007669"/>
    <property type="project" value="InterPro"/>
</dbReference>
<evidence type="ECO:0000256" key="5">
    <source>
        <dbReference type="ARBA" id="ARBA00023125"/>
    </source>
</evidence>
<name>A0A6C0LU31_9ZZZZ</name>
<evidence type="ECO:0000313" key="9">
    <source>
        <dbReference type="EMBL" id="QHU34356.1"/>
    </source>
</evidence>
<organism evidence="9">
    <name type="scientific">viral metagenome</name>
    <dbReference type="NCBI Taxonomy" id="1070528"/>
    <lineage>
        <taxon>unclassified sequences</taxon>
        <taxon>metagenomes</taxon>
        <taxon>organismal metagenomes</taxon>
    </lineage>
</organism>
<dbReference type="GO" id="GO:0006298">
    <property type="term" value="P:mismatch repair"/>
    <property type="evidence" value="ECO:0007669"/>
    <property type="project" value="InterPro"/>
</dbReference>
<accession>A0A6C0LU31</accession>
<dbReference type="Pfam" id="PF01624">
    <property type="entry name" value="MutS_I"/>
    <property type="match status" value="1"/>
</dbReference>
<dbReference type="InterPro" id="IPR003615">
    <property type="entry name" value="HNH_nuc"/>
</dbReference>
<proteinExistence type="inferred from homology"/>
<keyword evidence="5" id="KW-0238">DNA-binding</keyword>